<protein>
    <submittedName>
        <fullName evidence="1">Uncharacterized protein</fullName>
    </submittedName>
</protein>
<name>A0A929G1U4_9PSEU</name>
<evidence type="ECO:0000313" key="2">
    <source>
        <dbReference type="Proteomes" id="UP000598360"/>
    </source>
</evidence>
<dbReference type="RefSeq" id="WP_193928468.1">
    <property type="nucleotide sequence ID" value="NZ_JADEYC010000018.1"/>
</dbReference>
<accession>A0A929G1U4</accession>
<keyword evidence="2" id="KW-1185">Reference proteome</keyword>
<evidence type="ECO:0000313" key="1">
    <source>
        <dbReference type="EMBL" id="MBE9375023.1"/>
    </source>
</evidence>
<comment type="caution">
    <text evidence="1">The sequence shown here is derived from an EMBL/GenBank/DDBJ whole genome shotgun (WGS) entry which is preliminary data.</text>
</comment>
<dbReference type="EMBL" id="JADEYC010000018">
    <property type="protein sequence ID" value="MBE9375023.1"/>
    <property type="molecule type" value="Genomic_DNA"/>
</dbReference>
<organism evidence="1 2">
    <name type="scientific">Saccharopolyspora montiporae</name>
    <dbReference type="NCBI Taxonomy" id="2781240"/>
    <lineage>
        <taxon>Bacteria</taxon>
        <taxon>Bacillati</taxon>
        <taxon>Actinomycetota</taxon>
        <taxon>Actinomycetes</taxon>
        <taxon>Pseudonocardiales</taxon>
        <taxon>Pseudonocardiaceae</taxon>
        <taxon>Saccharopolyspora</taxon>
    </lineage>
</organism>
<dbReference type="Proteomes" id="UP000598360">
    <property type="component" value="Unassembled WGS sequence"/>
</dbReference>
<dbReference type="AlphaFoldDB" id="A0A929G1U4"/>
<proteinExistence type="predicted"/>
<reference evidence="1" key="1">
    <citation type="submission" date="2020-10" db="EMBL/GenBank/DDBJ databases">
        <title>Diversity and distribution of actinomycetes associated with coral in the coast of Hainan.</title>
        <authorList>
            <person name="Li F."/>
        </authorList>
    </citation>
    <scope>NUCLEOTIDE SEQUENCE</scope>
    <source>
        <strain evidence="1">HNM0983</strain>
    </source>
</reference>
<sequence length="55" mass="5578">MGAIVVAMTAGLVAIGLVAGIVALAALALAGIKVVSAAHESGSWLMNRPHRQRTR</sequence>
<gene>
    <name evidence="1" type="ORF">IQ251_11280</name>
</gene>